<evidence type="ECO:0000256" key="1">
    <source>
        <dbReference type="ARBA" id="ARBA00023015"/>
    </source>
</evidence>
<evidence type="ECO:0000256" key="3">
    <source>
        <dbReference type="ARBA" id="ARBA00023163"/>
    </source>
</evidence>
<dbReference type="Pfam" id="PF21351">
    <property type="entry name" value="TetR_C_41"/>
    <property type="match status" value="1"/>
</dbReference>
<dbReference type="EMBL" id="WEGI01000004">
    <property type="protein sequence ID" value="MQY26399.1"/>
    <property type="molecule type" value="Genomic_DNA"/>
</dbReference>
<dbReference type="GO" id="GO:0003700">
    <property type="term" value="F:DNA-binding transcription factor activity"/>
    <property type="evidence" value="ECO:0007669"/>
    <property type="project" value="TreeGrafter"/>
</dbReference>
<dbReference type="InterPro" id="IPR050109">
    <property type="entry name" value="HTH-type_TetR-like_transc_reg"/>
</dbReference>
<keyword evidence="1" id="KW-0805">Transcription regulation</keyword>
<evidence type="ECO:0000313" key="6">
    <source>
        <dbReference type="EMBL" id="MQY26399.1"/>
    </source>
</evidence>
<name>A0A7K0DL31_9NOCA</name>
<dbReference type="GO" id="GO:0000976">
    <property type="term" value="F:transcription cis-regulatory region binding"/>
    <property type="evidence" value="ECO:0007669"/>
    <property type="project" value="TreeGrafter"/>
</dbReference>
<protein>
    <recommendedName>
        <fullName evidence="5">HTH tetR-type domain-containing protein</fullName>
    </recommendedName>
</protein>
<feature type="DNA-binding region" description="H-T-H motif" evidence="4">
    <location>
        <begin position="36"/>
        <end position="55"/>
    </location>
</feature>
<keyword evidence="2 4" id="KW-0238">DNA-binding</keyword>
<reference evidence="6 7" key="1">
    <citation type="submission" date="2019-10" db="EMBL/GenBank/DDBJ databases">
        <title>Nocardia macrotermitis sp. nov. and Nocardia aurantia sp. nov., isolated from the gut of fungus growing-termite Macrotermes natalensis.</title>
        <authorList>
            <person name="Benndorf R."/>
            <person name="Schwitalla J."/>
            <person name="Martin K."/>
            <person name="De Beer W."/>
            <person name="Kaster A.-K."/>
            <person name="Vollmers J."/>
            <person name="Poulsen M."/>
            <person name="Beemelmanns C."/>
        </authorList>
    </citation>
    <scope>NUCLEOTIDE SEQUENCE [LARGE SCALE GENOMIC DNA]</scope>
    <source>
        <strain evidence="6 7">RB56</strain>
    </source>
</reference>
<feature type="domain" description="HTH tetR-type" evidence="5">
    <location>
        <begin position="13"/>
        <end position="73"/>
    </location>
</feature>
<dbReference type="InterPro" id="IPR023772">
    <property type="entry name" value="DNA-bd_HTH_TetR-type_CS"/>
</dbReference>
<dbReference type="PANTHER" id="PTHR30055:SF234">
    <property type="entry name" value="HTH-TYPE TRANSCRIPTIONAL REGULATOR BETI"/>
    <property type="match status" value="1"/>
</dbReference>
<evidence type="ECO:0000256" key="2">
    <source>
        <dbReference type="ARBA" id="ARBA00023125"/>
    </source>
</evidence>
<evidence type="ECO:0000313" key="7">
    <source>
        <dbReference type="Proteomes" id="UP000431401"/>
    </source>
</evidence>
<organism evidence="6 7">
    <name type="scientific">Nocardia aurantia</name>
    <dbReference type="NCBI Taxonomy" id="2585199"/>
    <lineage>
        <taxon>Bacteria</taxon>
        <taxon>Bacillati</taxon>
        <taxon>Actinomycetota</taxon>
        <taxon>Actinomycetes</taxon>
        <taxon>Mycobacteriales</taxon>
        <taxon>Nocardiaceae</taxon>
        <taxon>Nocardia</taxon>
    </lineage>
</organism>
<dbReference type="PANTHER" id="PTHR30055">
    <property type="entry name" value="HTH-TYPE TRANSCRIPTIONAL REGULATOR RUTR"/>
    <property type="match status" value="1"/>
</dbReference>
<dbReference type="RefSeq" id="WP_319942781.1">
    <property type="nucleotide sequence ID" value="NZ_WEGI01000004.1"/>
</dbReference>
<comment type="caution">
    <text evidence="6">The sequence shown here is derived from an EMBL/GenBank/DDBJ whole genome shotgun (WGS) entry which is preliminary data.</text>
</comment>
<evidence type="ECO:0000259" key="5">
    <source>
        <dbReference type="PROSITE" id="PS50977"/>
    </source>
</evidence>
<dbReference type="Pfam" id="PF00440">
    <property type="entry name" value="TetR_N"/>
    <property type="match status" value="1"/>
</dbReference>
<dbReference type="InterPro" id="IPR049484">
    <property type="entry name" value="Rv0078-like_C"/>
</dbReference>
<dbReference type="InterPro" id="IPR009057">
    <property type="entry name" value="Homeodomain-like_sf"/>
</dbReference>
<accession>A0A7K0DL31</accession>
<dbReference type="Proteomes" id="UP000431401">
    <property type="component" value="Unassembled WGS sequence"/>
</dbReference>
<dbReference type="PROSITE" id="PS01081">
    <property type="entry name" value="HTH_TETR_1"/>
    <property type="match status" value="1"/>
</dbReference>
<dbReference type="InterPro" id="IPR001647">
    <property type="entry name" value="HTH_TetR"/>
</dbReference>
<dbReference type="PROSITE" id="PS50977">
    <property type="entry name" value="HTH_TETR_2"/>
    <property type="match status" value="1"/>
</dbReference>
<dbReference type="SUPFAM" id="SSF46689">
    <property type="entry name" value="Homeodomain-like"/>
    <property type="match status" value="1"/>
</dbReference>
<dbReference type="AlphaFoldDB" id="A0A7K0DL31"/>
<gene>
    <name evidence="6" type="ORF">NRB56_19660</name>
</gene>
<keyword evidence="7" id="KW-1185">Reference proteome</keyword>
<dbReference type="PRINTS" id="PR00455">
    <property type="entry name" value="HTHTETR"/>
</dbReference>
<sequence length="202" mass="22304">MSNVKSRRELYSEATREALLDEATRLFAEKGFADTSLDEIATASLLTRGAVYHHFASKKALFEAVLDRLGTAVVQRVTAVAAQFQEPVVAATAALDAFLTESCDPVYGKLVWQEGPLALGWEGWRRCEHEHSYALVEAFVLALMNNGYLERKAETTTIRLFYEMIGGAGLAIAEADSADKERVRSECSDVMLRLLAGLRRAE</sequence>
<keyword evidence="3" id="KW-0804">Transcription</keyword>
<proteinExistence type="predicted"/>
<evidence type="ECO:0000256" key="4">
    <source>
        <dbReference type="PROSITE-ProRule" id="PRU00335"/>
    </source>
</evidence>
<dbReference type="Gene3D" id="1.10.357.10">
    <property type="entry name" value="Tetracycline Repressor, domain 2"/>
    <property type="match status" value="1"/>
</dbReference>